<dbReference type="AlphaFoldDB" id="Q2LR01"/>
<dbReference type="InterPro" id="IPR018551">
    <property type="entry name" value="DUF2007"/>
</dbReference>
<evidence type="ECO:0000313" key="2">
    <source>
        <dbReference type="EMBL" id="ABC76515.1"/>
    </source>
</evidence>
<dbReference type="OrthoDB" id="8480302at2"/>
<gene>
    <name evidence="2" type="ORF">SYN_00540</name>
</gene>
<dbReference type="HOGENOM" id="CLU_2526301_0_0_7"/>
<name>Q2LR01_SYNAS</name>
<reference evidence="2 3" key="1">
    <citation type="journal article" date="2007" name="Proc. Natl. Acad. Sci. U.S.A.">
        <title>The genome of Syntrophus aciditrophicus: life at the thermodynamic limit of microbial growth.</title>
        <authorList>
            <person name="McInerney M.J."/>
            <person name="Rohlin L."/>
            <person name="Mouttaki H."/>
            <person name="Kim U."/>
            <person name="Krupp R.S."/>
            <person name="Rios-Hernandez L."/>
            <person name="Sieber J."/>
            <person name="Struchtemeyer C.G."/>
            <person name="Bhattacharyya A."/>
            <person name="Campbell J.W."/>
            <person name="Gunsalus R.P."/>
        </authorList>
    </citation>
    <scope>NUCLEOTIDE SEQUENCE [LARGE SCALE GENOMIC DNA]</scope>
    <source>
        <strain evidence="2 3">SB</strain>
    </source>
</reference>
<organism evidence="2 3">
    <name type="scientific">Syntrophus aciditrophicus (strain SB)</name>
    <dbReference type="NCBI Taxonomy" id="56780"/>
    <lineage>
        <taxon>Bacteria</taxon>
        <taxon>Pseudomonadati</taxon>
        <taxon>Thermodesulfobacteriota</taxon>
        <taxon>Syntrophia</taxon>
        <taxon>Syntrophales</taxon>
        <taxon>Syntrophaceae</taxon>
        <taxon>Syntrophus</taxon>
    </lineage>
</organism>
<evidence type="ECO:0000313" key="3">
    <source>
        <dbReference type="Proteomes" id="UP000001933"/>
    </source>
</evidence>
<dbReference type="RefSeq" id="WP_011416549.1">
    <property type="nucleotide sequence ID" value="NC_007759.1"/>
</dbReference>
<dbReference type="KEGG" id="sat:SYN_00540"/>
<dbReference type="Pfam" id="PF09413">
    <property type="entry name" value="DUF2007"/>
    <property type="match status" value="1"/>
</dbReference>
<dbReference type="EMBL" id="CP000252">
    <property type="protein sequence ID" value="ABC76515.1"/>
    <property type="molecule type" value="Genomic_DNA"/>
</dbReference>
<dbReference type="Proteomes" id="UP000001933">
    <property type="component" value="Chromosome"/>
</dbReference>
<accession>Q2LR01</accession>
<feature type="domain" description="DUF2007" evidence="1">
    <location>
        <begin position="17"/>
        <end position="76"/>
    </location>
</feature>
<sequence>MGKEMIHDEKWRVVCVASGMINAHIIEGRLKAEGIATRLSYEIAGVLYATTVDGLGEVKILVPETDLERAQKALEQSYKDDDLS</sequence>
<evidence type="ECO:0000259" key="1">
    <source>
        <dbReference type="Pfam" id="PF09413"/>
    </source>
</evidence>
<keyword evidence="3" id="KW-1185">Reference proteome</keyword>
<proteinExistence type="predicted"/>
<protein>
    <submittedName>
        <fullName evidence="2">Hypothetical cytosolic protein</fullName>
    </submittedName>
</protein>
<dbReference type="InParanoid" id="Q2LR01"/>